<sequence length="134" mass="15720">MRLYQLGFDMKKLSPRQIFLVFIFVYFRLNSQCKFFRRKNVRNVFRFAALSLLMFSSLTSAQQQNEDVAIIPKAIVAASYDFCAKQLHDLDGDEAEQFLLDCVNLDLQRQSYPVFSSYEQLLDFIHEAELELLS</sequence>
<keyword evidence="1" id="KW-0472">Membrane</keyword>
<reference evidence="2 3" key="1">
    <citation type="journal article" date="2015" name="Genome Announc.">
        <title>Draft Genome Sequences of Marine Isolates of Thalassomonas viridans and Thalassomonas actiniarum.</title>
        <authorList>
            <person name="Olonade I."/>
            <person name="van Zyl L.J."/>
            <person name="Trindade M."/>
        </authorList>
    </citation>
    <scope>NUCLEOTIDE SEQUENCE [LARGE SCALE GENOMIC DNA]</scope>
    <source>
        <strain evidence="2 3">A5K-106</strain>
    </source>
</reference>
<keyword evidence="3" id="KW-1185">Reference proteome</keyword>
<keyword evidence="1" id="KW-1133">Transmembrane helix</keyword>
<evidence type="ECO:0000313" key="3">
    <source>
        <dbReference type="Proteomes" id="UP000032568"/>
    </source>
</evidence>
<name>A0AAE9YXT3_9GAMM</name>
<organism evidence="2 3">
    <name type="scientific">Thalassomonas actiniarum</name>
    <dbReference type="NCBI Taxonomy" id="485447"/>
    <lineage>
        <taxon>Bacteria</taxon>
        <taxon>Pseudomonadati</taxon>
        <taxon>Pseudomonadota</taxon>
        <taxon>Gammaproteobacteria</taxon>
        <taxon>Alteromonadales</taxon>
        <taxon>Colwelliaceae</taxon>
        <taxon>Thalassomonas</taxon>
    </lineage>
</organism>
<evidence type="ECO:0000313" key="2">
    <source>
        <dbReference type="EMBL" id="WDE02405.1"/>
    </source>
</evidence>
<keyword evidence="1" id="KW-0812">Transmembrane</keyword>
<dbReference type="AlphaFoldDB" id="A0AAE9YXT3"/>
<accession>A0AAE9YXT3</accession>
<reference evidence="2 3" key="2">
    <citation type="journal article" date="2022" name="Mar. Drugs">
        <title>Bioassay-Guided Fractionation Leads to the Detection of Cholic Acid Generated by the Rare Thalassomonas sp.</title>
        <authorList>
            <person name="Pheiffer F."/>
            <person name="Schneider Y.K."/>
            <person name="Hansen E.H."/>
            <person name="Andersen J.H."/>
            <person name="Isaksson J."/>
            <person name="Busche T."/>
            <person name="R C."/>
            <person name="Kalinowski J."/>
            <person name="Zyl L.V."/>
            <person name="Trindade M."/>
        </authorList>
    </citation>
    <scope>NUCLEOTIDE SEQUENCE [LARGE SCALE GENOMIC DNA]</scope>
    <source>
        <strain evidence="2 3">A5K-106</strain>
    </source>
</reference>
<proteinExistence type="predicted"/>
<dbReference type="EMBL" id="CP059736">
    <property type="protein sequence ID" value="WDE02405.1"/>
    <property type="molecule type" value="Genomic_DNA"/>
</dbReference>
<evidence type="ECO:0000256" key="1">
    <source>
        <dbReference type="SAM" id="Phobius"/>
    </source>
</evidence>
<dbReference type="Proteomes" id="UP000032568">
    <property type="component" value="Chromosome pTact"/>
</dbReference>
<dbReference type="RefSeq" id="WP_044832622.1">
    <property type="nucleotide sequence ID" value="NZ_CP059736.1"/>
</dbReference>
<gene>
    <name evidence="2" type="ORF">SG35_028755</name>
</gene>
<dbReference type="KEGG" id="tact:SG35_028755"/>
<feature type="transmembrane region" description="Helical" evidence="1">
    <location>
        <begin position="13"/>
        <end position="31"/>
    </location>
</feature>
<protein>
    <submittedName>
        <fullName evidence="2">Uncharacterized protein</fullName>
    </submittedName>
</protein>